<accession>A0A8J8FDH0</accession>
<proteinExistence type="predicted"/>
<protein>
    <submittedName>
        <fullName evidence="2">Uncharacterized protein</fullName>
    </submittedName>
</protein>
<gene>
    <name evidence="2" type="ORF">GD597_03980</name>
</gene>
<reference evidence="2" key="1">
    <citation type="submission" date="2019-10" db="EMBL/GenBank/DDBJ databases">
        <title>Draft genome sequence of Panacibacter sp. KCS-6.</title>
        <authorList>
            <person name="Yim K.J."/>
        </authorList>
    </citation>
    <scope>NUCLEOTIDE SEQUENCE</scope>
    <source>
        <strain evidence="2">KCS-6</strain>
    </source>
</reference>
<organism evidence="2 3">
    <name type="scientific">Limnovirga soli</name>
    <dbReference type="NCBI Taxonomy" id="2656915"/>
    <lineage>
        <taxon>Bacteria</taxon>
        <taxon>Pseudomonadati</taxon>
        <taxon>Bacteroidota</taxon>
        <taxon>Chitinophagia</taxon>
        <taxon>Chitinophagales</taxon>
        <taxon>Chitinophagaceae</taxon>
        <taxon>Limnovirga</taxon>
    </lineage>
</organism>
<dbReference type="RefSeq" id="WP_171606538.1">
    <property type="nucleotide sequence ID" value="NZ_WHPF01000003.1"/>
</dbReference>
<evidence type="ECO:0000256" key="1">
    <source>
        <dbReference type="SAM" id="SignalP"/>
    </source>
</evidence>
<evidence type="ECO:0000313" key="2">
    <source>
        <dbReference type="EMBL" id="NNV54608.1"/>
    </source>
</evidence>
<dbReference type="EMBL" id="WHPF01000003">
    <property type="protein sequence ID" value="NNV54608.1"/>
    <property type="molecule type" value="Genomic_DNA"/>
</dbReference>
<feature type="chain" id="PRO_5035146705" evidence="1">
    <location>
        <begin position="22"/>
        <end position="205"/>
    </location>
</feature>
<name>A0A8J8FDH0_9BACT</name>
<dbReference type="AlphaFoldDB" id="A0A8J8FDH0"/>
<comment type="caution">
    <text evidence="2">The sequence shown here is derived from an EMBL/GenBank/DDBJ whole genome shotgun (WGS) entry which is preliminary data.</text>
</comment>
<sequence length="205" mass="23357">MKTKNCLFVLLVCLITTSMFFFGCKTDPVQTNNCEIDSLSVFNAYKATHGYIEDSSNLKILELFTTKDSLFSHDTGEEVDTALSNRCLEKYVDLMDRFGIKDDTSPAQRDGKGRLTKGVRFQSKDLENWLKKVQSSGATEIRICLGRYNQDFLEAYFPPDSDDYNNRKNRLTVFLYPYQYVTSPSRVIVEKIVGSKAYDLGGLKP</sequence>
<dbReference type="Proteomes" id="UP000598971">
    <property type="component" value="Unassembled WGS sequence"/>
</dbReference>
<evidence type="ECO:0000313" key="3">
    <source>
        <dbReference type="Proteomes" id="UP000598971"/>
    </source>
</evidence>
<keyword evidence="1" id="KW-0732">Signal</keyword>
<feature type="signal peptide" evidence="1">
    <location>
        <begin position="1"/>
        <end position="21"/>
    </location>
</feature>
<keyword evidence="3" id="KW-1185">Reference proteome</keyword>
<dbReference type="PROSITE" id="PS51257">
    <property type="entry name" value="PROKAR_LIPOPROTEIN"/>
    <property type="match status" value="1"/>
</dbReference>